<reference evidence="1 2" key="1">
    <citation type="submission" date="2019-09" db="EMBL/GenBank/DDBJ databases">
        <title>Draft genome of the ectomycorrhizal ascomycete Sphaerosporella brunnea.</title>
        <authorList>
            <consortium name="DOE Joint Genome Institute"/>
            <person name="Benucci G.M."/>
            <person name="Marozzi G."/>
            <person name="Antonielli L."/>
            <person name="Sanchez S."/>
            <person name="Marco P."/>
            <person name="Wang X."/>
            <person name="Falini L.B."/>
            <person name="Barry K."/>
            <person name="Haridas S."/>
            <person name="Lipzen A."/>
            <person name="Labutti K."/>
            <person name="Grigoriev I.V."/>
            <person name="Murat C."/>
            <person name="Martin F."/>
            <person name="Albertini E."/>
            <person name="Donnini D."/>
            <person name="Bonito G."/>
        </authorList>
    </citation>
    <scope>NUCLEOTIDE SEQUENCE [LARGE SCALE GENOMIC DNA]</scope>
    <source>
        <strain evidence="1 2">Sb_GMNB300</strain>
    </source>
</reference>
<protein>
    <submittedName>
        <fullName evidence="1">Uncharacterized protein</fullName>
    </submittedName>
</protein>
<dbReference type="EMBL" id="VXIS01000153">
    <property type="protein sequence ID" value="KAA8900500.1"/>
    <property type="molecule type" value="Genomic_DNA"/>
</dbReference>
<evidence type="ECO:0000313" key="1">
    <source>
        <dbReference type="EMBL" id="KAA8900500.1"/>
    </source>
</evidence>
<keyword evidence="2" id="KW-1185">Reference proteome</keyword>
<dbReference type="AlphaFoldDB" id="A0A5J5ERH1"/>
<dbReference type="Proteomes" id="UP000326924">
    <property type="component" value="Unassembled WGS sequence"/>
</dbReference>
<sequence length="258" mass="29055">MNLSFTTIISAQLLCGRSLLFSPSRSAKAPICECTWHVPPSLKLATETGYSALRTRYHNNGSRSLSHSRMTIPHVDYRFSRGRKEEAVAEDTEAGEAERLEDPFLPGLTIRRRRNGRGFEPQRAFPWCLRQFVRTVQFSLVLRDFPAVFRGPELGTELSGFCGYVSSFNSWCYPRFSGSCSSHGGHRSTLAREFFHIALIDLWPEAASRDNFRHVAFAKVLGSCPTDGKPCRAPSELECGRHSALFVSLVMLTLKLQY</sequence>
<name>A0A5J5ERH1_9PEZI</name>
<proteinExistence type="predicted"/>
<organism evidence="1 2">
    <name type="scientific">Sphaerosporella brunnea</name>
    <dbReference type="NCBI Taxonomy" id="1250544"/>
    <lineage>
        <taxon>Eukaryota</taxon>
        <taxon>Fungi</taxon>
        <taxon>Dikarya</taxon>
        <taxon>Ascomycota</taxon>
        <taxon>Pezizomycotina</taxon>
        <taxon>Pezizomycetes</taxon>
        <taxon>Pezizales</taxon>
        <taxon>Pyronemataceae</taxon>
        <taxon>Sphaerosporella</taxon>
    </lineage>
</organism>
<evidence type="ECO:0000313" key="2">
    <source>
        <dbReference type="Proteomes" id="UP000326924"/>
    </source>
</evidence>
<dbReference type="InParanoid" id="A0A5J5ERH1"/>
<gene>
    <name evidence="1" type="ORF">FN846DRAFT_143204</name>
</gene>
<accession>A0A5J5ERH1</accession>
<comment type="caution">
    <text evidence="1">The sequence shown here is derived from an EMBL/GenBank/DDBJ whole genome shotgun (WGS) entry which is preliminary data.</text>
</comment>